<comment type="caution">
    <text evidence="2">The sequence shown here is derived from an EMBL/GenBank/DDBJ whole genome shotgun (WGS) entry which is preliminary data.</text>
</comment>
<organism evidence="2 3">
    <name type="scientific">Petrolisthes manimaculis</name>
    <dbReference type="NCBI Taxonomy" id="1843537"/>
    <lineage>
        <taxon>Eukaryota</taxon>
        <taxon>Metazoa</taxon>
        <taxon>Ecdysozoa</taxon>
        <taxon>Arthropoda</taxon>
        <taxon>Crustacea</taxon>
        <taxon>Multicrustacea</taxon>
        <taxon>Malacostraca</taxon>
        <taxon>Eumalacostraca</taxon>
        <taxon>Eucarida</taxon>
        <taxon>Decapoda</taxon>
        <taxon>Pleocyemata</taxon>
        <taxon>Anomura</taxon>
        <taxon>Galatheoidea</taxon>
        <taxon>Porcellanidae</taxon>
        <taxon>Petrolisthes</taxon>
    </lineage>
</organism>
<evidence type="ECO:0000256" key="1">
    <source>
        <dbReference type="SAM" id="MobiDB-lite"/>
    </source>
</evidence>
<protein>
    <submittedName>
        <fullName evidence="2">Uncharacterized protein</fullName>
    </submittedName>
</protein>
<proteinExistence type="predicted"/>
<name>A0AAE1NN50_9EUCA</name>
<evidence type="ECO:0000313" key="3">
    <source>
        <dbReference type="Proteomes" id="UP001292094"/>
    </source>
</evidence>
<feature type="region of interest" description="Disordered" evidence="1">
    <location>
        <begin position="18"/>
        <end position="50"/>
    </location>
</feature>
<reference evidence="2" key="1">
    <citation type="submission" date="2023-11" db="EMBL/GenBank/DDBJ databases">
        <title>Genome assemblies of two species of porcelain crab, Petrolisthes cinctipes and Petrolisthes manimaculis (Anomura: Porcellanidae).</title>
        <authorList>
            <person name="Angst P."/>
        </authorList>
    </citation>
    <scope>NUCLEOTIDE SEQUENCE</scope>
    <source>
        <strain evidence="2">PB745_02</strain>
        <tissue evidence="2">Gill</tissue>
    </source>
</reference>
<keyword evidence="3" id="KW-1185">Reference proteome</keyword>
<evidence type="ECO:0000313" key="2">
    <source>
        <dbReference type="EMBL" id="KAK4293139.1"/>
    </source>
</evidence>
<dbReference type="AlphaFoldDB" id="A0AAE1NN50"/>
<accession>A0AAE1NN50</accession>
<dbReference type="Proteomes" id="UP001292094">
    <property type="component" value="Unassembled WGS sequence"/>
</dbReference>
<feature type="compositionally biased region" description="Polar residues" evidence="1">
    <location>
        <begin position="19"/>
        <end position="30"/>
    </location>
</feature>
<dbReference type="EMBL" id="JAWZYT010004632">
    <property type="protein sequence ID" value="KAK4293139.1"/>
    <property type="molecule type" value="Genomic_DNA"/>
</dbReference>
<sequence>MKLHGKSKTQLITLRLHNETQNHNNSKLSTSNISNSNPPPKKIHNTSTPLHTTNHITTAAQHMQDLDRNLITFKDSTALHTWVGRTS</sequence>
<gene>
    <name evidence="2" type="ORF">Pmani_034143</name>
</gene>